<reference evidence="7 8" key="1">
    <citation type="journal article" date="2024" name="Ann. Entomol. Soc. Am.">
        <title>Genomic analyses of the southern and eastern yellowjacket wasps (Hymenoptera: Vespidae) reveal evolutionary signatures of social life.</title>
        <authorList>
            <person name="Catto M.A."/>
            <person name="Caine P.B."/>
            <person name="Orr S.E."/>
            <person name="Hunt B.G."/>
            <person name="Goodisman M.A.D."/>
        </authorList>
    </citation>
    <scope>NUCLEOTIDE SEQUENCE [LARGE SCALE GENOMIC DNA]</scope>
    <source>
        <strain evidence="7">233</strain>
        <tissue evidence="7">Head and thorax</tissue>
    </source>
</reference>
<feature type="coiled-coil region" evidence="5">
    <location>
        <begin position="92"/>
        <end position="140"/>
    </location>
</feature>
<proteinExistence type="predicted"/>
<keyword evidence="3" id="KW-0862">Zinc</keyword>
<evidence type="ECO:0000313" key="8">
    <source>
        <dbReference type="Proteomes" id="UP001607302"/>
    </source>
</evidence>
<dbReference type="GO" id="GO:0008270">
    <property type="term" value="F:zinc ion binding"/>
    <property type="evidence" value="ECO:0007669"/>
    <property type="project" value="UniProtKB-KW"/>
</dbReference>
<evidence type="ECO:0000256" key="4">
    <source>
        <dbReference type="PROSITE-ProRule" id="PRU00175"/>
    </source>
</evidence>
<evidence type="ECO:0000256" key="2">
    <source>
        <dbReference type="ARBA" id="ARBA00022771"/>
    </source>
</evidence>
<evidence type="ECO:0000256" key="5">
    <source>
        <dbReference type="SAM" id="Coils"/>
    </source>
</evidence>
<accession>A0ABD2B6Z1</accession>
<dbReference type="InterPro" id="IPR052639">
    <property type="entry name" value="TRAIP_ubiq-protein_ligase"/>
</dbReference>
<feature type="coiled-coil region" evidence="5">
    <location>
        <begin position="199"/>
        <end position="264"/>
    </location>
</feature>
<dbReference type="Proteomes" id="UP001607302">
    <property type="component" value="Unassembled WGS sequence"/>
</dbReference>
<evidence type="ECO:0000259" key="6">
    <source>
        <dbReference type="PROSITE" id="PS50089"/>
    </source>
</evidence>
<gene>
    <name evidence="7" type="ORF">V1478_006131</name>
</gene>
<keyword evidence="5" id="KW-0175">Coiled coil</keyword>
<evidence type="ECO:0000256" key="1">
    <source>
        <dbReference type="ARBA" id="ARBA00022723"/>
    </source>
</evidence>
<dbReference type="PANTHER" id="PTHR46569">
    <property type="entry name" value="E3 UBIQUITIN-PROTEIN LIGASE TRAIP"/>
    <property type="match status" value="1"/>
</dbReference>
<evidence type="ECO:0000313" key="7">
    <source>
        <dbReference type="EMBL" id="KAL2728499.1"/>
    </source>
</evidence>
<dbReference type="SMART" id="SM00744">
    <property type="entry name" value="RINGv"/>
    <property type="match status" value="1"/>
</dbReference>
<organism evidence="7 8">
    <name type="scientific">Vespula squamosa</name>
    <name type="common">Southern yellow jacket</name>
    <name type="synonym">Wasp</name>
    <dbReference type="NCBI Taxonomy" id="30214"/>
    <lineage>
        <taxon>Eukaryota</taxon>
        <taxon>Metazoa</taxon>
        <taxon>Ecdysozoa</taxon>
        <taxon>Arthropoda</taxon>
        <taxon>Hexapoda</taxon>
        <taxon>Insecta</taxon>
        <taxon>Pterygota</taxon>
        <taxon>Neoptera</taxon>
        <taxon>Endopterygota</taxon>
        <taxon>Hymenoptera</taxon>
        <taxon>Apocrita</taxon>
        <taxon>Aculeata</taxon>
        <taxon>Vespoidea</taxon>
        <taxon>Vespidae</taxon>
        <taxon>Vespinae</taxon>
        <taxon>Vespula</taxon>
    </lineage>
</organism>
<dbReference type="PANTHER" id="PTHR46569:SF1">
    <property type="entry name" value="E3 UBIQUITIN-PROTEIN LIGASE RFWD3-RELATED"/>
    <property type="match status" value="1"/>
</dbReference>
<keyword evidence="2 4" id="KW-0863">Zinc-finger</keyword>
<name>A0ABD2B6Z1_VESSQ</name>
<sequence length="423" mass="49137">MNIVCVICSDLLIPSDDVFYTPCGHIFHFTCLIQWLERSKSCPQCREKTNQNKIHRIYFNFSNNDTITEDTCSLQDKVDKLTYQILLKDKDIKHYTEKNQNLEKQNSELRNEVRKVESEVREKETAIHALKEQIKYFKQQCSEVDIIKKELIRLKKGVEDLKNIKLLMDASAEEVDDMVSKTNDPSTLITYISIMKREMAKCVNKRREMRTKLQSIQQELTKVSMERNYLLEEQEKRKKLEDELMICENEKMVLQNKLQDIENNTKTCVLNVTKKESCPNCIKVSKEEVKYIDKIDVKNDTKSSKKRTINFSMEDIKINSPNIPVQSQGILALKEQYTTRRAAKSTFSFLTKKPRLSQNSVESLKNGSITYDGFGGHSKYDKFPSPIQSAKLKKAKECLSKPKKLKLDTGDNKKLSDLIVDIS</sequence>
<dbReference type="PROSITE" id="PS50089">
    <property type="entry name" value="ZF_RING_2"/>
    <property type="match status" value="1"/>
</dbReference>
<feature type="domain" description="RING-type" evidence="6">
    <location>
        <begin position="5"/>
        <end position="46"/>
    </location>
</feature>
<dbReference type="InterPro" id="IPR001841">
    <property type="entry name" value="Znf_RING"/>
</dbReference>
<protein>
    <submittedName>
        <fullName evidence="7">E3 ubiquitin-protein ligase TRAIP-like</fullName>
    </submittedName>
</protein>
<dbReference type="SUPFAM" id="SSF57850">
    <property type="entry name" value="RING/U-box"/>
    <property type="match status" value="1"/>
</dbReference>
<dbReference type="InterPro" id="IPR013083">
    <property type="entry name" value="Znf_RING/FYVE/PHD"/>
</dbReference>
<evidence type="ECO:0000256" key="3">
    <source>
        <dbReference type="ARBA" id="ARBA00022833"/>
    </source>
</evidence>
<dbReference type="Gene3D" id="3.30.40.10">
    <property type="entry name" value="Zinc/RING finger domain, C3HC4 (zinc finger)"/>
    <property type="match status" value="1"/>
</dbReference>
<dbReference type="EMBL" id="JAUDFV010000132">
    <property type="protein sequence ID" value="KAL2728499.1"/>
    <property type="molecule type" value="Genomic_DNA"/>
</dbReference>
<dbReference type="SMART" id="SM00184">
    <property type="entry name" value="RING"/>
    <property type="match status" value="1"/>
</dbReference>
<dbReference type="InterPro" id="IPR011016">
    <property type="entry name" value="Znf_RING-CH"/>
</dbReference>
<keyword evidence="1" id="KW-0479">Metal-binding</keyword>
<dbReference type="Pfam" id="PF13639">
    <property type="entry name" value="zf-RING_2"/>
    <property type="match status" value="1"/>
</dbReference>
<keyword evidence="8" id="KW-1185">Reference proteome</keyword>
<comment type="caution">
    <text evidence="7">The sequence shown here is derived from an EMBL/GenBank/DDBJ whole genome shotgun (WGS) entry which is preliminary data.</text>
</comment>
<dbReference type="AlphaFoldDB" id="A0ABD2B6Z1"/>